<dbReference type="InterPro" id="IPR054321">
    <property type="entry name" value="PspC-rel_TM"/>
</dbReference>
<evidence type="ECO:0000256" key="6">
    <source>
        <dbReference type="SAM" id="MobiDB-lite"/>
    </source>
</evidence>
<evidence type="ECO:0000259" key="11">
    <source>
        <dbReference type="Pfam" id="PF22744"/>
    </source>
</evidence>
<accession>A0A5N1IRK9</accession>
<dbReference type="EMBL" id="VTWT01000006">
    <property type="protein sequence ID" value="KAA9332640.1"/>
    <property type="molecule type" value="Genomic_DNA"/>
</dbReference>
<gene>
    <name evidence="12" type="ORF">F0P94_11550</name>
</gene>
<evidence type="ECO:0000256" key="4">
    <source>
        <dbReference type="ARBA" id="ARBA00022989"/>
    </source>
</evidence>
<feature type="domain" description="PspC-related transmembrane region" evidence="10">
    <location>
        <begin position="318"/>
        <end position="454"/>
    </location>
</feature>
<keyword evidence="2" id="KW-1003">Cell membrane</keyword>
<feature type="transmembrane region" description="Helical" evidence="7">
    <location>
        <begin position="391"/>
        <end position="418"/>
    </location>
</feature>
<feature type="domain" description="Putative auto-transporter adhesin head GIN" evidence="9">
    <location>
        <begin position="652"/>
        <end position="835"/>
    </location>
</feature>
<comment type="subcellular location">
    <subcellularLocation>
        <location evidence="1">Cell membrane</location>
        <topology evidence="1">Single-pass membrane protein</topology>
    </subcellularLocation>
</comment>
<dbReference type="InterPro" id="IPR054319">
    <property type="entry name" value="PspC-rel_ToastRack"/>
</dbReference>
<dbReference type="Gene3D" id="2.160.20.120">
    <property type="match status" value="1"/>
</dbReference>
<dbReference type="RefSeq" id="WP_150904053.1">
    <property type="nucleotide sequence ID" value="NZ_VTWT01000006.1"/>
</dbReference>
<organism evidence="12 13">
    <name type="scientific">Adhaeribacter soli</name>
    <dbReference type="NCBI Taxonomy" id="2607655"/>
    <lineage>
        <taxon>Bacteria</taxon>
        <taxon>Pseudomonadati</taxon>
        <taxon>Bacteroidota</taxon>
        <taxon>Cytophagia</taxon>
        <taxon>Cytophagales</taxon>
        <taxon>Hymenobacteraceae</taxon>
        <taxon>Adhaeribacter</taxon>
    </lineage>
</organism>
<evidence type="ECO:0000259" key="9">
    <source>
        <dbReference type="Pfam" id="PF10988"/>
    </source>
</evidence>
<evidence type="ECO:0000313" key="13">
    <source>
        <dbReference type="Proteomes" id="UP000326570"/>
    </source>
</evidence>
<dbReference type="AlphaFoldDB" id="A0A5N1IRK9"/>
<keyword evidence="5 7" id="KW-0472">Membrane</keyword>
<feature type="transmembrane region" description="Helical" evidence="7">
    <location>
        <begin position="430"/>
        <end position="450"/>
    </location>
</feature>
<evidence type="ECO:0000259" key="10">
    <source>
        <dbReference type="Pfam" id="PF22571"/>
    </source>
</evidence>
<protein>
    <submittedName>
        <fullName evidence="12">PspC domain-containing protein</fullName>
    </submittedName>
</protein>
<evidence type="ECO:0000259" key="8">
    <source>
        <dbReference type="Pfam" id="PF04024"/>
    </source>
</evidence>
<keyword evidence="3 7" id="KW-0812">Transmembrane</keyword>
<dbReference type="GO" id="GO:0005886">
    <property type="term" value="C:plasma membrane"/>
    <property type="evidence" value="ECO:0007669"/>
    <property type="project" value="UniProtKB-SubCell"/>
</dbReference>
<comment type="caution">
    <text evidence="12">The sequence shown here is derived from an EMBL/GenBank/DDBJ whole genome shotgun (WGS) entry which is preliminary data.</text>
</comment>
<feature type="transmembrane region" description="Helical" evidence="7">
    <location>
        <begin position="318"/>
        <end position="340"/>
    </location>
</feature>
<evidence type="ECO:0000256" key="2">
    <source>
        <dbReference type="ARBA" id="ARBA00022475"/>
    </source>
</evidence>
<evidence type="ECO:0000256" key="1">
    <source>
        <dbReference type="ARBA" id="ARBA00004162"/>
    </source>
</evidence>
<dbReference type="PANTHER" id="PTHR33885">
    <property type="entry name" value="PHAGE SHOCK PROTEIN C"/>
    <property type="match status" value="1"/>
</dbReference>
<feature type="transmembrane region" description="Helical" evidence="7">
    <location>
        <begin position="139"/>
        <end position="158"/>
    </location>
</feature>
<dbReference type="PANTHER" id="PTHR33885:SF3">
    <property type="entry name" value="PHAGE SHOCK PROTEIN C"/>
    <property type="match status" value="1"/>
</dbReference>
<dbReference type="InterPro" id="IPR021255">
    <property type="entry name" value="DUF2807"/>
</dbReference>
<dbReference type="Proteomes" id="UP000326570">
    <property type="component" value="Unassembled WGS sequence"/>
</dbReference>
<dbReference type="InterPro" id="IPR007168">
    <property type="entry name" value="Phageshock_PspC_N"/>
</dbReference>
<evidence type="ECO:0000256" key="7">
    <source>
        <dbReference type="SAM" id="Phobius"/>
    </source>
</evidence>
<evidence type="ECO:0000256" key="5">
    <source>
        <dbReference type="ARBA" id="ARBA00023136"/>
    </source>
</evidence>
<sequence>MKKNISINLQGMIFHIEEDGYEVLNNYLNSIKIYFSGYAGHQEIIADIESRMAELFYANLTPSKQVITLEDVQALIKKMGSVNDFAQQDKDEDEAEIRGEAPKMIGSTTSGSYSSASGSDTTGSATGPKRLFRDGNRKAIAGVASGIAAYFNTDPLWIRLLLVFLVLIAPATAGISAGFIILMYILCWISLPLNYDTPAGKGAYSSANTTSRKLFRNPDDKKLGGVCSGLALYLGIDPAVMRLIFLIGLFAGGASLLLYILLWIILPEAKTVTEKAQMQGKPLTLSGIENSLKNSLQPDGANQEESPLVRLILLPVRLISQILVVLSRVLGPVLNALLVVVRVFAGVMLIILALSAIVALVSLLLVSSGVIQDASFIDINNVPNNFFFTDFPLFGKIAGFVAGLIPAIFLIILGLGLLTKRFFMRATVGWTMFAVMLISGFIFLATIISYHKNFEENGTYTAEKTFPAANYQTISLDANKIERVFNDHIDLEVESHAGSDIRLVQQFSAEGRTEEDAIKNAQMMNYRAVQKDSSLILDNGFTFKPNAIYRDQDLSLKLLLPEAKTYRISYDLARMLPASNFDLNYTNDQIAKHTWKVKNNIFSCVTCTAADSAEVKERNSSGYDPDSDSDNDFLKTADEFGSSTRKLEAAGFKKVSVVGPFYVKITHGATFNVSARGDAKDLKEMRFEVEGTELSIYPKKSGFSLGGNHMDPIYISIQMPDLSEVSLVGASTAEIVGFKQNKLVVNQTGATKAFVRAETQTLEVNLTGASKAILEGTTRNLEADIIGGCELNSLKMQADNANLDVTGGSEAHVHVTRTLRGDVTGGSELTYTGNPETINVDEAGGASVNRREI</sequence>
<keyword evidence="13" id="KW-1185">Reference proteome</keyword>
<feature type="region of interest" description="Disordered" evidence="6">
    <location>
        <begin position="87"/>
        <end position="130"/>
    </location>
</feature>
<dbReference type="Pfam" id="PF22571">
    <property type="entry name" value="LiaI-LiaF-TM_PspC"/>
    <property type="match status" value="1"/>
</dbReference>
<feature type="domain" description="Phage shock protein PspC N-terminal" evidence="8">
    <location>
        <begin position="212"/>
        <end position="269"/>
    </location>
</feature>
<dbReference type="Pfam" id="PF10988">
    <property type="entry name" value="DUF2807"/>
    <property type="match status" value="1"/>
</dbReference>
<feature type="domain" description="Phage shock protein PspC N-terminal" evidence="8">
    <location>
        <begin position="129"/>
        <end position="192"/>
    </location>
</feature>
<evidence type="ECO:0000256" key="3">
    <source>
        <dbReference type="ARBA" id="ARBA00022692"/>
    </source>
</evidence>
<keyword evidence="4 7" id="KW-1133">Transmembrane helix</keyword>
<feature type="transmembrane region" description="Helical" evidence="7">
    <location>
        <begin position="164"/>
        <end position="191"/>
    </location>
</feature>
<feature type="domain" description="PspC-related ToastRack" evidence="11">
    <location>
        <begin position="477"/>
        <end position="608"/>
    </location>
</feature>
<evidence type="ECO:0000313" key="12">
    <source>
        <dbReference type="EMBL" id="KAA9332640.1"/>
    </source>
</evidence>
<reference evidence="12 13" key="1">
    <citation type="submission" date="2019-09" db="EMBL/GenBank/DDBJ databases">
        <title>Genome sequence of Adhaeribacter sp. M2.</title>
        <authorList>
            <person name="Srinivasan S."/>
        </authorList>
    </citation>
    <scope>NUCLEOTIDE SEQUENCE [LARGE SCALE GENOMIC DNA]</scope>
    <source>
        <strain evidence="12 13">M2</strain>
    </source>
</reference>
<feature type="transmembrane region" description="Helical" evidence="7">
    <location>
        <begin position="243"/>
        <end position="266"/>
    </location>
</feature>
<dbReference type="InterPro" id="IPR052027">
    <property type="entry name" value="PspC"/>
</dbReference>
<feature type="transmembrane region" description="Helical" evidence="7">
    <location>
        <begin position="347"/>
        <end position="371"/>
    </location>
</feature>
<name>A0A5N1IRK9_9BACT</name>
<proteinExistence type="predicted"/>
<dbReference type="Pfam" id="PF04024">
    <property type="entry name" value="PspC"/>
    <property type="match status" value="2"/>
</dbReference>
<feature type="compositionally biased region" description="Low complexity" evidence="6">
    <location>
        <begin position="106"/>
        <end position="127"/>
    </location>
</feature>
<dbReference type="Pfam" id="PF22744">
    <property type="entry name" value="Toast-rack_PspC-Cterm"/>
    <property type="match status" value="1"/>
</dbReference>